<accession>A0A167EVM8</accession>
<dbReference type="GeneID" id="30033987"/>
<sequence length="373" mass="42455">MTITKERFVIDAHHPRESFDSTVSPDDRLKLVYNVYKDDRFDNSTADPTTLINLVFAHGTQMNKEIWQYMIELFYNDFGARLGNVVAIDAINHGESLILNNGKLGPYITWSDGGKDINCVIRALNNVGPTILIGQSMGGAMCTYAVIHEPGLIDSIVIIDPVLYLDPEYYTNEHVTALTSDRFKKLEKYIKTKFQNREEYETYMSKKTISRGFHPRVLKDYIDTSAIENPDGTISTINSLDQQLISYLSSQPTLRDLYSLLTAIDSEVLYVCGDIADWNPPDAHEKVIERLRYGSLKIIPGGKHLVVFDMPDETYAAIKDFVDRRGKRGSELIQKARARSNYSLNQRLEFAHEGRKYQLESLAAGKRFVYSKL</sequence>
<feature type="domain" description="AB hydrolase-1" evidence="1">
    <location>
        <begin position="54"/>
        <end position="316"/>
    </location>
</feature>
<organism evidence="2 3">
    <name type="scientific">Sugiyamaella lignohabitans</name>
    <dbReference type="NCBI Taxonomy" id="796027"/>
    <lineage>
        <taxon>Eukaryota</taxon>
        <taxon>Fungi</taxon>
        <taxon>Dikarya</taxon>
        <taxon>Ascomycota</taxon>
        <taxon>Saccharomycotina</taxon>
        <taxon>Dipodascomycetes</taxon>
        <taxon>Dipodascales</taxon>
        <taxon>Trichomonascaceae</taxon>
        <taxon>Sugiyamaella</taxon>
    </lineage>
</organism>
<evidence type="ECO:0000259" key="1">
    <source>
        <dbReference type="Pfam" id="PF12697"/>
    </source>
</evidence>
<dbReference type="Gene3D" id="3.40.50.1820">
    <property type="entry name" value="alpha/beta hydrolase"/>
    <property type="match status" value="1"/>
</dbReference>
<dbReference type="EMBL" id="CP014503">
    <property type="protein sequence ID" value="ANB14516.1"/>
    <property type="molecule type" value="Genomic_DNA"/>
</dbReference>
<proteinExistence type="predicted"/>
<dbReference type="InterPro" id="IPR050228">
    <property type="entry name" value="Carboxylesterase_BioH"/>
</dbReference>
<dbReference type="PANTHER" id="PTHR43194">
    <property type="entry name" value="HYDROLASE ALPHA/BETA FOLD FAMILY"/>
    <property type="match status" value="1"/>
</dbReference>
<dbReference type="RefSeq" id="XP_018736993.1">
    <property type="nucleotide sequence ID" value="XM_018879039.1"/>
</dbReference>
<dbReference type="InterPro" id="IPR029058">
    <property type="entry name" value="AB_hydrolase_fold"/>
</dbReference>
<dbReference type="SUPFAM" id="SSF53474">
    <property type="entry name" value="alpha/beta-Hydrolases"/>
    <property type="match status" value="1"/>
</dbReference>
<evidence type="ECO:0000313" key="2">
    <source>
        <dbReference type="EMBL" id="ANB14516.1"/>
    </source>
</evidence>
<dbReference type="PANTHER" id="PTHR43194:SF2">
    <property type="entry name" value="PEROXISOMAL MEMBRANE PROTEIN LPX1"/>
    <property type="match status" value="1"/>
</dbReference>
<dbReference type="OrthoDB" id="94039at2759"/>
<dbReference type="AlphaFoldDB" id="A0A167EVM8"/>
<gene>
    <name evidence="2" type="primary">LPX1</name>
    <name evidence="2" type="ORF">AWJ20_2111</name>
</gene>
<dbReference type="Proteomes" id="UP000189580">
    <property type="component" value="Chromosome b"/>
</dbReference>
<keyword evidence="3" id="KW-1185">Reference proteome</keyword>
<dbReference type="KEGG" id="slb:AWJ20_2111"/>
<protein>
    <submittedName>
        <fullName evidence="2">Lpx1p</fullName>
    </submittedName>
</protein>
<dbReference type="Pfam" id="PF12697">
    <property type="entry name" value="Abhydrolase_6"/>
    <property type="match status" value="1"/>
</dbReference>
<reference evidence="2 3" key="1">
    <citation type="submission" date="2016-02" db="EMBL/GenBank/DDBJ databases">
        <title>Complete genome sequence and transcriptome regulation of the pentose utilising yeast Sugiyamaella lignohabitans.</title>
        <authorList>
            <person name="Bellasio M."/>
            <person name="Peymann A."/>
            <person name="Valli M."/>
            <person name="Sipitzky M."/>
            <person name="Graf A."/>
            <person name="Sauer M."/>
            <person name="Marx H."/>
            <person name="Mattanovich D."/>
        </authorList>
    </citation>
    <scope>NUCLEOTIDE SEQUENCE [LARGE SCALE GENOMIC DNA]</scope>
    <source>
        <strain evidence="2 3">CBS 10342</strain>
    </source>
</reference>
<evidence type="ECO:0000313" key="3">
    <source>
        <dbReference type="Proteomes" id="UP000189580"/>
    </source>
</evidence>
<name>A0A167EVM8_9ASCO</name>
<dbReference type="InterPro" id="IPR000073">
    <property type="entry name" value="AB_hydrolase_1"/>
</dbReference>